<dbReference type="GO" id="GO:0071949">
    <property type="term" value="F:FAD binding"/>
    <property type="evidence" value="ECO:0007669"/>
    <property type="project" value="InterPro"/>
</dbReference>
<dbReference type="Proteomes" id="UP000001660">
    <property type="component" value="Chromosome"/>
</dbReference>
<gene>
    <name evidence="2" type="ORF">NIDE0618</name>
</gene>
<evidence type="ECO:0000259" key="1">
    <source>
        <dbReference type="PROSITE" id="PS50925"/>
    </source>
</evidence>
<dbReference type="InterPro" id="IPR007024">
    <property type="entry name" value="BLUF_domain"/>
</dbReference>
<name>D8PAY1_9BACT</name>
<dbReference type="Gene3D" id="3.30.70.100">
    <property type="match status" value="1"/>
</dbReference>
<dbReference type="Pfam" id="PF04940">
    <property type="entry name" value="BLUF"/>
    <property type="match status" value="1"/>
</dbReference>
<organism evidence="2 3">
    <name type="scientific">Nitrospira defluvii</name>
    <dbReference type="NCBI Taxonomy" id="330214"/>
    <lineage>
        <taxon>Bacteria</taxon>
        <taxon>Pseudomonadati</taxon>
        <taxon>Nitrospirota</taxon>
        <taxon>Nitrospiria</taxon>
        <taxon>Nitrospirales</taxon>
        <taxon>Nitrospiraceae</taxon>
        <taxon>Nitrospira</taxon>
    </lineage>
</organism>
<dbReference type="SMART" id="SM01034">
    <property type="entry name" value="BLUF"/>
    <property type="match status" value="1"/>
</dbReference>
<dbReference type="PROSITE" id="PS50925">
    <property type="entry name" value="BLUF"/>
    <property type="match status" value="1"/>
</dbReference>
<accession>D8PAY1</accession>
<dbReference type="STRING" id="330214.NIDE0618"/>
<keyword evidence="3" id="KW-1185">Reference proteome</keyword>
<proteinExistence type="predicted"/>
<dbReference type="OrthoDB" id="196105at2"/>
<dbReference type="AlphaFoldDB" id="D8PAY1"/>
<dbReference type="GO" id="GO:0009882">
    <property type="term" value="F:blue light photoreceptor activity"/>
    <property type="evidence" value="ECO:0007669"/>
    <property type="project" value="InterPro"/>
</dbReference>
<dbReference type="SUPFAM" id="SSF54975">
    <property type="entry name" value="Acylphosphatase/BLUF domain-like"/>
    <property type="match status" value="1"/>
</dbReference>
<reference evidence="2 3" key="1">
    <citation type="journal article" date="2010" name="Proc. Natl. Acad. Sci. U.S.A.">
        <title>A Nitrospira metagenome illuminates the physiology and evolution of globally important nitrite-oxidizing bacteria.</title>
        <authorList>
            <person name="Lucker S."/>
            <person name="Wagner M."/>
            <person name="Maixner F."/>
            <person name="Pelletier E."/>
            <person name="Koch H."/>
            <person name="Vacherie B."/>
            <person name="Rattei T."/>
            <person name="Sinninghe Damste J."/>
            <person name="Spieck E."/>
            <person name="Le Paslier D."/>
            <person name="Daims H."/>
        </authorList>
    </citation>
    <scope>NUCLEOTIDE SEQUENCE [LARGE SCALE GENOMIC DNA]</scope>
</reference>
<dbReference type="EMBL" id="FP929003">
    <property type="protein sequence ID" value="CBK40390.1"/>
    <property type="molecule type" value="Genomic_DNA"/>
</dbReference>
<sequence length="138" mass="15713">MFCLVYASSATRLFSPSQLTDLLASCHANNSRLGITGLLLYKNGNFMQALEGEEQTVLNLYAKIYQDERHTGVLTLLQTTISARQFPNWSMGFRDLNSPEVRSLPGYNEFLNRPLTEAEFSSDPTYCQRLLTIFKKMM</sequence>
<dbReference type="eggNOG" id="COG3431">
    <property type="taxonomic scope" value="Bacteria"/>
</dbReference>
<protein>
    <submittedName>
        <fullName evidence="2">BLUF domain protein</fullName>
    </submittedName>
</protein>
<dbReference type="InterPro" id="IPR036046">
    <property type="entry name" value="Acylphosphatase-like_dom_sf"/>
</dbReference>
<evidence type="ECO:0000313" key="3">
    <source>
        <dbReference type="Proteomes" id="UP000001660"/>
    </source>
</evidence>
<feature type="domain" description="BLUF" evidence="1">
    <location>
        <begin position="1"/>
        <end position="92"/>
    </location>
</feature>
<evidence type="ECO:0000313" key="2">
    <source>
        <dbReference type="EMBL" id="CBK40390.1"/>
    </source>
</evidence>
<dbReference type="KEGG" id="nde:NIDE0618"/>
<dbReference type="HOGENOM" id="CLU_097099_2_0_0"/>